<dbReference type="Gene3D" id="1.20.1250.20">
    <property type="entry name" value="MFS general substrate transporter like domains"/>
    <property type="match status" value="1"/>
</dbReference>
<evidence type="ECO:0000256" key="4">
    <source>
        <dbReference type="ARBA" id="ARBA00022692"/>
    </source>
</evidence>
<dbReference type="EMBL" id="JACHNZ010000003">
    <property type="protein sequence ID" value="MBB4630845.1"/>
    <property type="molecule type" value="Genomic_DNA"/>
</dbReference>
<evidence type="ECO:0000256" key="6">
    <source>
        <dbReference type="ARBA" id="ARBA00023136"/>
    </source>
</evidence>
<keyword evidence="6 7" id="KW-0472">Membrane</keyword>
<sequence>MTQAVNSFNDNLYRTAMLFVIAFEILPGNAAMAGTWAVVAGGLSVLPYFVFSSLAGELAERMDKARLAQILRAVDVGLMMFAAVAIMLSSLPLMLAAVFGTGMRAVFFGPLKYSILPQHLDERELLAGTGLMQAASFLATVSGQVAAALLPNAATAVILVLLAIGAFLAACAIPPAPPVHPDLPMRRNLAAGMIDLVRSAMEDRVLLGAILGISWFYALGAGFTSQFPSLVANVVGATETVGAIFLAAFTLGLAAGAIGVSNLLKGRVSARYVPFSAAFLSLFTFDLWLVTSGLPAPSRLVGASEFLTDGNSWRILFDLFGISLAAGAFAVPLFAVLQTVGDPERRARSVAANNLANAAAVVLVALLAGFLFAVGGSIPTFFLMLAMTTLAVATIAWRNSARIRLNRAS</sequence>
<dbReference type="AlphaFoldDB" id="A0A7W7F4Y9"/>
<gene>
    <name evidence="8" type="ORF">GGQ98_000450</name>
</gene>
<feature type="transmembrane region" description="Helical" evidence="7">
    <location>
        <begin position="315"/>
        <end position="337"/>
    </location>
</feature>
<protein>
    <submittedName>
        <fullName evidence="8">Acyl-[acyl-carrier-protein]-phospholipid O-acyltransferase/long-chain-fatty-acid--[acyl-carrier-protein] ligase</fullName>
        <ecNumber evidence="8">2.3.1.40</ecNumber>
        <ecNumber evidence="8">6.2.1.20</ecNumber>
    </submittedName>
</protein>
<dbReference type="PANTHER" id="PTHR43266:SF2">
    <property type="entry name" value="MAJOR FACILITATOR SUPERFAMILY (MFS) PROFILE DOMAIN-CONTAINING PROTEIN"/>
    <property type="match status" value="1"/>
</dbReference>
<dbReference type="EC" id="2.3.1.40" evidence="8"/>
<keyword evidence="5 7" id="KW-1133">Transmembrane helix</keyword>
<evidence type="ECO:0000256" key="5">
    <source>
        <dbReference type="ARBA" id="ARBA00022989"/>
    </source>
</evidence>
<feature type="transmembrane region" description="Helical" evidence="7">
    <location>
        <begin position="205"/>
        <end position="223"/>
    </location>
</feature>
<dbReference type="GO" id="GO:0005886">
    <property type="term" value="C:plasma membrane"/>
    <property type="evidence" value="ECO:0007669"/>
    <property type="project" value="UniProtKB-SubCell"/>
</dbReference>
<keyword evidence="2" id="KW-0813">Transport</keyword>
<keyword evidence="8" id="KW-0012">Acyltransferase</keyword>
<feature type="transmembrane region" description="Helical" evidence="7">
    <location>
        <begin position="243"/>
        <end position="264"/>
    </location>
</feature>
<keyword evidence="8" id="KW-0808">Transferase</keyword>
<evidence type="ECO:0000313" key="8">
    <source>
        <dbReference type="EMBL" id="MBB4630845.1"/>
    </source>
</evidence>
<evidence type="ECO:0000256" key="1">
    <source>
        <dbReference type="ARBA" id="ARBA00004651"/>
    </source>
</evidence>
<accession>A0A7W7F4Y9</accession>
<dbReference type="EC" id="6.2.1.20" evidence="8"/>
<dbReference type="GO" id="GO:0022857">
    <property type="term" value="F:transmembrane transporter activity"/>
    <property type="evidence" value="ECO:0007669"/>
    <property type="project" value="InterPro"/>
</dbReference>
<feature type="transmembrane region" description="Helical" evidence="7">
    <location>
        <begin position="378"/>
        <end position="397"/>
    </location>
</feature>
<feature type="transmembrane region" description="Helical" evidence="7">
    <location>
        <begin position="70"/>
        <end position="88"/>
    </location>
</feature>
<comment type="subcellular location">
    <subcellularLocation>
        <location evidence="1">Cell membrane</location>
        <topology evidence="1">Multi-pass membrane protein</topology>
    </subcellularLocation>
</comment>
<dbReference type="Proteomes" id="UP000566324">
    <property type="component" value="Unassembled WGS sequence"/>
</dbReference>
<dbReference type="InterPro" id="IPR011701">
    <property type="entry name" value="MFS"/>
</dbReference>
<feature type="transmembrane region" description="Helical" evidence="7">
    <location>
        <begin position="276"/>
        <end position="295"/>
    </location>
</feature>
<reference evidence="8 9" key="1">
    <citation type="submission" date="2020-08" db="EMBL/GenBank/DDBJ databases">
        <title>Genomic Encyclopedia of Type Strains, Phase IV (KMG-IV): sequencing the most valuable type-strain genomes for metagenomic binning, comparative biology and taxonomic classification.</title>
        <authorList>
            <person name="Goeker M."/>
        </authorList>
    </citation>
    <scope>NUCLEOTIDE SEQUENCE [LARGE SCALE GENOMIC DNA]</scope>
    <source>
        <strain evidence="8 9">DSM 17328</strain>
    </source>
</reference>
<evidence type="ECO:0000313" key="9">
    <source>
        <dbReference type="Proteomes" id="UP000566324"/>
    </source>
</evidence>
<keyword evidence="3" id="KW-1003">Cell membrane</keyword>
<dbReference type="RefSeq" id="WP_184064478.1">
    <property type="nucleotide sequence ID" value="NZ_JACHNZ010000003.1"/>
</dbReference>
<feature type="transmembrane region" description="Helical" evidence="7">
    <location>
        <begin position="36"/>
        <end position="58"/>
    </location>
</feature>
<dbReference type="GO" id="GO:0008779">
    <property type="term" value="F:acyl-[acyl-carrier-protein]-phospholipid O-acyltransferase activity"/>
    <property type="evidence" value="ECO:0007669"/>
    <property type="project" value="UniProtKB-EC"/>
</dbReference>
<evidence type="ECO:0000256" key="7">
    <source>
        <dbReference type="SAM" id="Phobius"/>
    </source>
</evidence>
<organism evidence="8 9">
    <name type="scientific">Sphingosinicella soli</name>
    <dbReference type="NCBI Taxonomy" id="333708"/>
    <lineage>
        <taxon>Bacteria</taxon>
        <taxon>Pseudomonadati</taxon>
        <taxon>Pseudomonadota</taxon>
        <taxon>Alphaproteobacteria</taxon>
        <taxon>Sphingomonadales</taxon>
        <taxon>Sphingosinicellaceae</taxon>
        <taxon>Sphingosinicella</taxon>
    </lineage>
</organism>
<keyword evidence="4 7" id="KW-0812">Transmembrane</keyword>
<dbReference type="SUPFAM" id="SSF103473">
    <property type="entry name" value="MFS general substrate transporter"/>
    <property type="match status" value="1"/>
</dbReference>
<feature type="transmembrane region" description="Helical" evidence="7">
    <location>
        <begin position="349"/>
        <end position="372"/>
    </location>
</feature>
<name>A0A7W7F4Y9_9SPHN</name>
<evidence type="ECO:0000256" key="2">
    <source>
        <dbReference type="ARBA" id="ARBA00022448"/>
    </source>
</evidence>
<evidence type="ECO:0000256" key="3">
    <source>
        <dbReference type="ARBA" id="ARBA00022475"/>
    </source>
</evidence>
<comment type="caution">
    <text evidence="8">The sequence shown here is derived from an EMBL/GenBank/DDBJ whole genome shotgun (WGS) entry which is preliminary data.</text>
</comment>
<keyword evidence="8" id="KW-0436">Ligase</keyword>
<keyword evidence="9" id="KW-1185">Reference proteome</keyword>
<dbReference type="Pfam" id="PF07690">
    <property type="entry name" value="MFS_1"/>
    <property type="match status" value="1"/>
</dbReference>
<proteinExistence type="predicted"/>
<dbReference type="PANTHER" id="PTHR43266">
    <property type="entry name" value="MACROLIDE-EFFLUX PROTEIN"/>
    <property type="match status" value="1"/>
</dbReference>
<feature type="transmembrane region" description="Helical" evidence="7">
    <location>
        <begin position="156"/>
        <end position="177"/>
    </location>
</feature>
<dbReference type="GO" id="GO:0008922">
    <property type="term" value="F:long-chain fatty acid [acyl-carrier-protein] ligase activity"/>
    <property type="evidence" value="ECO:0007669"/>
    <property type="project" value="UniProtKB-EC"/>
</dbReference>
<dbReference type="InterPro" id="IPR036259">
    <property type="entry name" value="MFS_trans_sf"/>
</dbReference>